<dbReference type="KEGG" id="care:LT85_2163"/>
<dbReference type="InterPro" id="IPR009739">
    <property type="entry name" value="LprI-like_N"/>
</dbReference>
<evidence type="ECO:0000313" key="4">
    <source>
        <dbReference type="Proteomes" id="UP000030302"/>
    </source>
</evidence>
<dbReference type="Pfam" id="PF07007">
    <property type="entry name" value="LprI"/>
    <property type="match status" value="1"/>
</dbReference>
<dbReference type="Gene3D" id="1.20.1270.180">
    <property type="match status" value="1"/>
</dbReference>
<sequence>MRKMLMAFCLALPAAAFAQVDPCLSQSTTADMNTCAKTAFDKDEKTLNDTYQQLIKQITKPDQDGVRYGEVKKKLIEAQRAWVGFRKKDCDAVYTYNESGTIRDLEFLGCMRAHTEQRTKELKNFIVEK</sequence>
<keyword evidence="1" id="KW-0732">Signal</keyword>
<dbReference type="Proteomes" id="UP000030302">
    <property type="component" value="Chromosome"/>
</dbReference>
<evidence type="ECO:0000256" key="1">
    <source>
        <dbReference type="SAM" id="SignalP"/>
    </source>
</evidence>
<accession>A0A0A1F9Z2</accession>
<gene>
    <name evidence="3" type="ORF">LT85_2163</name>
</gene>
<dbReference type="OrthoDB" id="7340239at2"/>
<keyword evidence="4" id="KW-1185">Reference proteome</keyword>
<organism evidence="3 4">
    <name type="scientific">Collimonas arenae</name>
    <dbReference type="NCBI Taxonomy" id="279058"/>
    <lineage>
        <taxon>Bacteria</taxon>
        <taxon>Pseudomonadati</taxon>
        <taxon>Pseudomonadota</taxon>
        <taxon>Betaproteobacteria</taxon>
        <taxon>Burkholderiales</taxon>
        <taxon>Oxalobacteraceae</taxon>
        <taxon>Collimonas</taxon>
    </lineage>
</organism>
<dbReference type="HOGENOM" id="CLU_128596_4_2_4"/>
<dbReference type="PANTHER" id="PTHR39176:SF1">
    <property type="entry name" value="PERIPLASMIC PROTEIN"/>
    <property type="match status" value="1"/>
</dbReference>
<dbReference type="PANTHER" id="PTHR39176">
    <property type="entry name" value="PERIPLASMIC PROTEIN-RELATED"/>
    <property type="match status" value="1"/>
</dbReference>
<dbReference type="EMBL" id="CP009962">
    <property type="protein sequence ID" value="AIY41321.1"/>
    <property type="molecule type" value="Genomic_DNA"/>
</dbReference>
<dbReference type="RefSeq" id="WP_038488399.1">
    <property type="nucleotide sequence ID" value="NZ_CP009962.1"/>
</dbReference>
<proteinExistence type="predicted"/>
<evidence type="ECO:0000259" key="2">
    <source>
        <dbReference type="Pfam" id="PF07007"/>
    </source>
</evidence>
<name>A0A0A1F9Z2_9BURK</name>
<evidence type="ECO:0000313" key="3">
    <source>
        <dbReference type="EMBL" id="AIY41321.1"/>
    </source>
</evidence>
<protein>
    <submittedName>
        <fullName evidence="3">Putative periplasmic protein</fullName>
    </submittedName>
</protein>
<dbReference type="AlphaFoldDB" id="A0A0A1F9Z2"/>
<feature type="domain" description="Lysozyme inhibitor LprI-like N-terminal" evidence="2">
    <location>
        <begin position="25"/>
        <end position="122"/>
    </location>
</feature>
<feature type="signal peptide" evidence="1">
    <location>
        <begin position="1"/>
        <end position="18"/>
    </location>
</feature>
<reference evidence="4" key="1">
    <citation type="journal article" date="2014" name="Soil Biol. Biochem.">
        <title>Structure and function of bacterial communities in ageing soils: Insights from the Mendocino ecological staircase.</title>
        <authorList>
            <person name="Uroz S."/>
            <person name="Tech J.J."/>
            <person name="Sawaya N.A."/>
            <person name="Frey-Klett P."/>
            <person name="Leveau J.H.J."/>
        </authorList>
    </citation>
    <scope>NUCLEOTIDE SEQUENCE [LARGE SCALE GENOMIC DNA]</scope>
    <source>
        <strain evidence="4">Cal35</strain>
    </source>
</reference>
<feature type="chain" id="PRO_5001974092" evidence="1">
    <location>
        <begin position="19"/>
        <end position="129"/>
    </location>
</feature>